<dbReference type="EMBL" id="WSLF01000016">
    <property type="protein sequence ID" value="KAE9629838.1"/>
    <property type="molecule type" value="Genomic_DNA"/>
</dbReference>
<reference evidence="2 3" key="1">
    <citation type="submission" date="2019-12" db="EMBL/GenBank/DDBJ databases">
        <title>Defluviitalea raffinosedens, isolated from a biogas fermenter, genome sequencing and characterization.</title>
        <authorList>
            <person name="Rettenmaier R."/>
            <person name="Schneider M."/>
            <person name="Neuhaus K."/>
            <person name="Liebl W."/>
            <person name="Zverlov V."/>
        </authorList>
    </citation>
    <scope>NUCLEOTIDE SEQUENCE [LARGE SCALE GENOMIC DNA]</scope>
    <source>
        <strain evidence="2 3">249c-K6</strain>
    </source>
</reference>
<dbReference type="InterPro" id="IPR021338">
    <property type="entry name" value="DUF2953"/>
</dbReference>
<accession>A0A7C8LS06</accession>
<keyword evidence="1" id="KW-0812">Transmembrane</keyword>
<dbReference type="AlphaFoldDB" id="A0A7C8LS06"/>
<keyword evidence="1" id="KW-0472">Membrane</keyword>
<keyword evidence="1" id="KW-1133">Transmembrane helix</keyword>
<sequence length="174" mass="20908">MKVIIHYEKRGENQDLTVSVYLFRYIRIYKLNLVEYMQTKIEEYLKGNYSKFFSTKSYINYKNSAKIIWNRIEKFKKHIYINSLDLKLHLGTGDPAVTALLYGLIYSILPNIVYFVHQFITIKKHYYRILPQFDSSATNISLTCEMMIHPVFVVYQYFITKRRLKDDKFESTSH</sequence>
<proteinExistence type="predicted"/>
<organism evidence="2 3">
    <name type="scientific">Defluviitalea raffinosedens</name>
    <dbReference type="NCBI Taxonomy" id="1450156"/>
    <lineage>
        <taxon>Bacteria</taxon>
        <taxon>Bacillati</taxon>
        <taxon>Bacillota</taxon>
        <taxon>Clostridia</taxon>
        <taxon>Lachnospirales</taxon>
        <taxon>Defluviitaleaceae</taxon>
        <taxon>Defluviitalea</taxon>
    </lineage>
</organism>
<evidence type="ECO:0000313" key="2">
    <source>
        <dbReference type="EMBL" id="KAE9629838.1"/>
    </source>
</evidence>
<name>A0A7C8LS06_9FIRM</name>
<feature type="transmembrane region" description="Helical" evidence="1">
    <location>
        <begin position="140"/>
        <end position="159"/>
    </location>
</feature>
<dbReference type="OrthoDB" id="1683589at2"/>
<evidence type="ECO:0000313" key="3">
    <source>
        <dbReference type="Proteomes" id="UP000483018"/>
    </source>
</evidence>
<gene>
    <name evidence="2" type="ORF">GND95_12945</name>
</gene>
<dbReference type="RefSeq" id="WP_158741571.1">
    <property type="nucleotide sequence ID" value="NZ_JAFBEP010000018.1"/>
</dbReference>
<comment type="caution">
    <text evidence="2">The sequence shown here is derived from an EMBL/GenBank/DDBJ whole genome shotgun (WGS) entry which is preliminary data.</text>
</comment>
<keyword evidence="3" id="KW-1185">Reference proteome</keyword>
<evidence type="ECO:0000256" key="1">
    <source>
        <dbReference type="SAM" id="Phobius"/>
    </source>
</evidence>
<dbReference type="Pfam" id="PF11167">
    <property type="entry name" value="DUF2953"/>
    <property type="match status" value="1"/>
</dbReference>
<protein>
    <submittedName>
        <fullName evidence="2">DUF2953 domain-containing protein</fullName>
    </submittedName>
</protein>
<feature type="transmembrane region" description="Helical" evidence="1">
    <location>
        <begin position="99"/>
        <end position="120"/>
    </location>
</feature>
<dbReference type="Proteomes" id="UP000483018">
    <property type="component" value="Unassembled WGS sequence"/>
</dbReference>